<dbReference type="PROSITE" id="PS50097">
    <property type="entry name" value="BTB"/>
    <property type="match status" value="1"/>
</dbReference>
<name>A0A0N4V6S5_ENTVE</name>
<dbReference type="InterPro" id="IPR038648">
    <property type="entry name" value="PHR_sf"/>
</dbReference>
<dbReference type="WBParaSite" id="EVEC_0000597201-mRNA-1">
    <property type="protein sequence ID" value="EVEC_0000597201-mRNA-1"/>
    <property type="gene ID" value="EVEC_0000597201"/>
</dbReference>
<gene>
    <name evidence="4" type="ORF">EVEC_LOCUS5583</name>
</gene>
<dbReference type="SUPFAM" id="SSF54695">
    <property type="entry name" value="POZ domain"/>
    <property type="match status" value="1"/>
</dbReference>
<organism evidence="6">
    <name type="scientific">Enterobius vermicularis</name>
    <name type="common">Human pinworm</name>
    <dbReference type="NCBI Taxonomy" id="51028"/>
    <lineage>
        <taxon>Eukaryota</taxon>
        <taxon>Metazoa</taxon>
        <taxon>Ecdysozoa</taxon>
        <taxon>Nematoda</taxon>
        <taxon>Chromadorea</taxon>
        <taxon>Rhabditida</taxon>
        <taxon>Spirurina</taxon>
        <taxon>Oxyuridomorpha</taxon>
        <taxon>Oxyuroidea</taxon>
        <taxon>Oxyuridae</taxon>
        <taxon>Enterobius</taxon>
    </lineage>
</organism>
<dbReference type="Pfam" id="PF00651">
    <property type="entry name" value="BTB"/>
    <property type="match status" value="1"/>
</dbReference>
<comment type="subcellular location">
    <subcellularLocation>
        <location evidence="1">Cytoplasm</location>
    </subcellularLocation>
</comment>
<dbReference type="InterPro" id="IPR011333">
    <property type="entry name" value="SKP1/BTB/POZ_sf"/>
</dbReference>
<accession>A0A0N4V6S5</accession>
<proteinExistence type="predicted"/>
<dbReference type="PANTHER" id="PTHR45774:SF4">
    <property type="entry name" value="AXUNDEAD, ISOFORM F"/>
    <property type="match status" value="1"/>
</dbReference>
<dbReference type="PANTHER" id="PTHR45774">
    <property type="entry name" value="BTB/POZ DOMAIN-CONTAINING"/>
    <property type="match status" value="1"/>
</dbReference>
<dbReference type="InterPro" id="IPR011705">
    <property type="entry name" value="BACK"/>
</dbReference>
<evidence type="ECO:0000256" key="2">
    <source>
        <dbReference type="ARBA" id="ARBA00022490"/>
    </source>
</evidence>
<dbReference type="GO" id="GO:0022008">
    <property type="term" value="P:neurogenesis"/>
    <property type="evidence" value="ECO:0007669"/>
    <property type="project" value="TreeGrafter"/>
</dbReference>
<dbReference type="InterPro" id="IPR000210">
    <property type="entry name" value="BTB/POZ_dom"/>
</dbReference>
<dbReference type="STRING" id="51028.A0A0N4V6S5"/>
<dbReference type="SMART" id="SM00875">
    <property type="entry name" value="BACK"/>
    <property type="match status" value="1"/>
</dbReference>
<dbReference type="SMART" id="SM00225">
    <property type="entry name" value="BTB"/>
    <property type="match status" value="1"/>
</dbReference>
<evidence type="ECO:0000313" key="4">
    <source>
        <dbReference type="EMBL" id="VDD90832.1"/>
    </source>
</evidence>
<dbReference type="Gene3D" id="2.60.120.820">
    <property type="entry name" value="PHR domain"/>
    <property type="match status" value="1"/>
</dbReference>
<dbReference type="Gene3D" id="3.30.710.10">
    <property type="entry name" value="Potassium Channel Kv1.1, Chain A"/>
    <property type="match status" value="1"/>
</dbReference>
<evidence type="ECO:0000256" key="1">
    <source>
        <dbReference type="ARBA" id="ARBA00004496"/>
    </source>
</evidence>
<evidence type="ECO:0000313" key="5">
    <source>
        <dbReference type="Proteomes" id="UP000274131"/>
    </source>
</evidence>
<dbReference type="EMBL" id="UXUI01008208">
    <property type="protein sequence ID" value="VDD90832.1"/>
    <property type="molecule type" value="Genomic_DNA"/>
</dbReference>
<feature type="domain" description="BTB" evidence="3">
    <location>
        <begin position="129"/>
        <end position="198"/>
    </location>
</feature>
<reference evidence="6" key="1">
    <citation type="submission" date="2017-02" db="UniProtKB">
        <authorList>
            <consortium name="WormBaseParasite"/>
        </authorList>
    </citation>
    <scope>IDENTIFICATION</scope>
</reference>
<reference evidence="4 5" key="2">
    <citation type="submission" date="2018-10" db="EMBL/GenBank/DDBJ databases">
        <authorList>
            <consortium name="Pathogen Informatics"/>
        </authorList>
    </citation>
    <scope>NUCLEOTIDE SEQUENCE [LARGE SCALE GENOMIC DNA]</scope>
</reference>
<dbReference type="Proteomes" id="UP000274131">
    <property type="component" value="Unassembled WGS sequence"/>
</dbReference>
<protein>
    <submittedName>
        <fullName evidence="6">BTB domain-containing protein</fullName>
    </submittedName>
</protein>
<dbReference type="Pfam" id="PF07707">
    <property type="entry name" value="BACK"/>
    <property type="match status" value="1"/>
</dbReference>
<dbReference type="AlphaFoldDB" id="A0A0N4V6S5"/>
<dbReference type="GO" id="GO:0005829">
    <property type="term" value="C:cytosol"/>
    <property type="evidence" value="ECO:0007669"/>
    <property type="project" value="TreeGrafter"/>
</dbReference>
<dbReference type="InterPro" id="IPR012983">
    <property type="entry name" value="PHR"/>
</dbReference>
<evidence type="ECO:0000313" key="6">
    <source>
        <dbReference type="WBParaSite" id="EVEC_0000597201-mRNA-1"/>
    </source>
</evidence>
<dbReference type="OrthoDB" id="636773at2759"/>
<dbReference type="Pfam" id="PF08005">
    <property type="entry name" value="PHR"/>
    <property type="match status" value="1"/>
</dbReference>
<keyword evidence="5" id="KW-1185">Reference proteome</keyword>
<evidence type="ECO:0000259" key="3">
    <source>
        <dbReference type="PROSITE" id="PS50097"/>
    </source>
</evidence>
<dbReference type="Gene3D" id="1.25.40.420">
    <property type="match status" value="1"/>
</dbReference>
<keyword evidence="2" id="KW-0963">Cytoplasm</keyword>
<sequence length="540" mass="60986">MSTPPLESSDEFALKEDRSDNQCHYLQIAQRIHSCSANDRVFVDSRSCTEFANQQVIYTNAQNLQVQPVFRDDRSRDFGEKDCSSIIISVGGTLSRPLRKKSLLIRDHGDFKSTIKERISTMYLNEWLADVYFLVGTEPNQERIPAHSFILSVASAPFAAMFHSGFEHRSEISVPDVEPGAFKTLLRYLYTDEINLQPDNVISTLYVAKKYLITYLYNAAIEFMDANLNAGSVCSLLMQRRLFEEDELMTRCWKVVDANAEKVLTSDGFTEIDHSLLLQILSRETLIVTERSVYEAAMKWAKAECKRRGLNPTASDFRNVLGSAMFSIRFPAMTISDFANESEKSNLLSCQEINDIFHFFLARNKPSLPFFSSPRKGLSLLVCSRFQGTLHGSNQWRYFGRCDSIQFLVDRRIFVAGYGLYGSSSGPSEYKVKMEIKKRKEVLGSIETSFSSSGQPCTFPVRFNTPVQVEAYVVYTASVVVEGKDLSHFGHDGLPEVCVQAEDSKDSAEETVNFYFTASEDSKNGTGVQGGQIPEIMFYM</sequence>